<dbReference type="Pfam" id="PF00665">
    <property type="entry name" value="rve"/>
    <property type="match status" value="1"/>
</dbReference>
<dbReference type="PANTHER" id="PTHR37984">
    <property type="entry name" value="PROTEIN CBG26694"/>
    <property type="match status" value="1"/>
</dbReference>
<accession>H3H5Q3</accession>
<feature type="domain" description="Integrase catalytic" evidence="1">
    <location>
        <begin position="1"/>
        <end position="150"/>
    </location>
</feature>
<dbReference type="SUPFAM" id="SSF53098">
    <property type="entry name" value="Ribonuclease H-like"/>
    <property type="match status" value="1"/>
</dbReference>
<dbReference type="PROSITE" id="PS50994">
    <property type="entry name" value="INTEGRASE"/>
    <property type="match status" value="1"/>
</dbReference>
<dbReference type="AlphaFoldDB" id="H3H5Q3"/>
<dbReference type="InterPro" id="IPR001584">
    <property type="entry name" value="Integrase_cat-core"/>
</dbReference>
<dbReference type="PANTHER" id="PTHR37984:SF5">
    <property type="entry name" value="PROTEIN NYNRIN-LIKE"/>
    <property type="match status" value="1"/>
</dbReference>
<reference evidence="3" key="1">
    <citation type="journal article" date="2006" name="Science">
        <title>Phytophthora genome sequences uncover evolutionary origins and mechanisms of pathogenesis.</title>
        <authorList>
            <person name="Tyler B.M."/>
            <person name="Tripathy S."/>
            <person name="Zhang X."/>
            <person name="Dehal P."/>
            <person name="Jiang R.H."/>
            <person name="Aerts A."/>
            <person name="Arredondo F.D."/>
            <person name="Baxter L."/>
            <person name="Bensasson D."/>
            <person name="Beynon J.L."/>
            <person name="Chapman J."/>
            <person name="Damasceno C.M."/>
            <person name="Dorrance A.E."/>
            <person name="Dou D."/>
            <person name="Dickerman A.W."/>
            <person name="Dubchak I.L."/>
            <person name="Garbelotto M."/>
            <person name="Gijzen M."/>
            <person name="Gordon S.G."/>
            <person name="Govers F."/>
            <person name="Grunwald N.J."/>
            <person name="Huang W."/>
            <person name="Ivors K.L."/>
            <person name="Jones R.W."/>
            <person name="Kamoun S."/>
            <person name="Krampis K."/>
            <person name="Lamour K.H."/>
            <person name="Lee M.K."/>
            <person name="McDonald W.H."/>
            <person name="Medina M."/>
            <person name="Meijer H.J."/>
            <person name="Nordberg E.K."/>
            <person name="Maclean D.J."/>
            <person name="Ospina-Giraldo M.D."/>
            <person name="Morris P.F."/>
            <person name="Phuntumart V."/>
            <person name="Putnam N.H."/>
            <person name="Rash S."/>
            <person name="Rose J.K."/>
            <person name="Sakihama Y."/>
            <person name="Salamov A.A."/>
            <person name="Savidor A."/>
            <person name="Scheuring C.F."/>
            <person name="Smith B.M."/>
            <person name="Sobral B.W."/>
            <person name="Terry A."/>
            <person name="Torto-Alalibo T.A."/>
            <person name="Win J."/>
            <person name="Xu Z."/>
            <person name="Zhang H."/>
            <person name="Grigoriev I.V."/>
            <person name="Rokhsar D.S."/>
            <person name="Boore J.L."/>
        </authorList>
    </citation>
    <scope>NUCLEOTIDE SEQUENCE [LARGE SCALE GENOMIC DNA]</scope>
    <source>
        <strain evidence="3">Pr102</strain>
    </source>
</reference>
<dbReference type="EnsemblProtists" id="Phyra85980">
    <property type="protein sequence ID" value="Phyra85980"/>
    <property type="gene ID" value="Phyra85980"/>
</dbReference>
<organism evidence="2 3">
    <name type="scientific">Phytophthora ramorum</name>
    <name type="common">Sudden oak death agent</name>
    <dbReference type="NCBI Taxonomy" id="164328"/>
    <lineage>
        <taxon>Eukaryota</taxon>
        <taxon>Sar</taxon>
        <taxon>Stramenopiles</taxon>
        <taxon>Oomycota</taxon>
        <taxon>Peronosporomycetes</taxon>
        <taxon>Peronosporales</taxon>
        <taxon>Peronosporaceae</taxon>
        <taxon>Phytophthora</taxon>
    </lineage>
</organism>
<dbReference type="GO" id="GO:0003676">
    <property type="term" value="F:nucleic acid binding"/>
    <property type="evidence" value="ECO:0007669"/>
    <property type="project" value="InterPro"/>
</dbReference>
<dbReference type="HOGENOM" id="CLU_1063441_0_0_1"/>
<dbReference type="eggNOG" id="KOG0017">
    <property type="taxonomic scope" value="Eukaryota"/>
</dbReference>
<dbReference type="Gene3D" id="3.30.420.10">
    <property type="entry name" value="Ribonuclease H-like superfamily/Ribonuclease H"/>
    <property type="match status" value="1"/>
</dbReference>
<dbReference type="InterPro" id="IPR050951">
    <property type="entry name" value="Retrovirus_Pol_polyprotein"/>
</dbReference>
<dbReference type="InterPro" id="IPR036397">
    <property type="entry name" value="RNaseH_sf"/>
</dbReference>
<dbReference type="Proteomes" id="UP000005238">
    <property type="component" value="Unassembled WGS sequence"/>
</dbReference>
<reference evidence="2" key="2">
    <citation type="submission" date="2015-06" db="UniProtKB">
        <authorList>
            <consortium name="EnsemblProtists"/>
        </authorList>
    </citation>
    <scope>IDENTIFICATION</scope>
    <source>
        <strain evidence="2">Pr102</strain>
    </source>
</reference>
<dbReference type="EMBL" id="DS566392">
    <property type="status" value="NOT_ANNOTATED_CDS"/>
    <property type="molecule type" value="Genomic_DNA"/>
</dbReference>
<sequence length="262" mass="29432">MDFVFGLPRDTQGRTGVLVIVDRFSKMLHLAPVAASITAKQTAAIFVDAVYRHHGLPSSIVSDRDPRFTSAFWRQLFQLLGTRLSMSTASHPETDGQTERANRVVEDVLRSFATSFQSWSTFLPMVEFALNNAVHASTGLTPFFVNFGRHLPSLVWRVLRLRLAVVMTTRSLPRRWIRTKMLLLSLTTTVQSVVVPLPMLPPRCYIASPLAKVPTLQLSERAHVPPRGRHTRAHTPTPNELHVHVPPEGQYLRTSQLGLHAH</sequence>
<evidence type="ECO:0000313" key="2">
    <source>
        <dbReference type="EnsemblProtists" id="Phyra85980"/>
    </source>
</evidence>
<protein>
    <recommendedName>
        <fullName evidence="1">Integrase catalytic domain-containing protein</fullName>
    </recommendedName>
</protein>
<keyword evidence="3" id="KW-1185">Reference proteome</keyword>
<proteinExistence type="predicted"/>
<dbReference type="GO" id="GO:0015074">
    <property type="term" value="P:DNA integration"/>
    <property type="evidence" value="ECO:0007669"/>
    <property type="project" value="InterPro"/>
</dbReference>
<evidence type="ECO:0000313" key="3">
    <source>
        <dbReference type="Proteomes" id="UP000005238"/>
    </source>
</evidence>
<name>H3H5Q3_PHYRM</name>
<evidence type="ECO:0000259" key="1">
    <source>
        <dbReference type="PROSITE" id="PS50994"/>
    </source>
</evidence>
<dbReference type="InParanoid" id="H3H5Q3"/>
<dbReference type="InterPro" id="IPR012337">
    <property type="entry name" value="RNaseH-like_sf"/>
</dbReference>
<dbReference type="STRING" id="164328.H3H5Q3"/>